<comment type="caution">
    <text evidence="2">The sequence shown here is derived from an EMBL/GenBank/DDBJ whole genome shotgun (WGS) entry which is preliminary data.</text>
</comment>
<evidence type="ECO:0000256" key="1">
    <source>
        <dbReference type="SAM" id="MobiDB-lite"/>
    </source>
</evidence>
<name>A0AAD5VVM2_9AGAR</name>
<reference evidence="2" key="1">
    <citation type="submission" date="2022-07" db="EMBL/GenBank/DDBJ databases">
        <title>Genome Sequence of Leucocoprinus birnbaumii.</title>
        <authorList>
            <person name="Buettner E."/>
        </authorList>
    </citation>
    <scope>NUCLEOTIDE SEQUENCE</scope>
    <source>
        <strain evidence="2">VT141</strain>
    </source>
</reference>
<sequence length="394" mass="43202">MEVSPGDIPLPNPRRALKRSASTASLPTPPRTHRRHKRGRSRGDCDSESDNDAVFENQGSALLSSDDDEQGDELPRLDQRSRKKRRLSHSKGEDGDEKAFWLAGPDSESLRQKGKDRQGYQSETEKEDNEDESSAAPLLYRKSLKRTLSEASNGLASPPPSHRKPQTQAPITPPAATPGPSASSTLPKTQPASPPKTPQKKRADLRKGLKSPEFPIISDSPDNPFYVVPGSPSPGEESESPRVDSVSPRTPTPAHLEKPTVTYVFRGVRREYQNPLYNHRENRPLSPPPQSLLPIEHPEYSPPVGCQPTVLFPGAPKAKRHIKRASVDGVGSSTALRRSPRRMQNKAATVVDSDDELGDDDEKTMVKPRKLNFGAPKNAPGKKTKAGARHNDIV</sequence>
<feature type="compositionally biased region" description="Acidic residues" evidence="1">
    <location>
        <begin position="352"/>
        <end position="362"/>
    </location>
</feature>
<feature type="region of interest" description="Disordered" evidence="1">
    <location>
        <begin position="275"/>
        <end position="300"/>
    </location>
</feature>
<dbReference type="AlphaFoldDB" id="A0AAD5VVM2"/>
<feature type="compositionally biased region" description="Basic and acidic residues" evidence="1">
    <location>
        <begin position="90"/>
        <end position="99"/>
    </location>
</feature>
<evidence type="ECO:0000313" key="2">
    <source>
        <dbReference type="EMBL" id="KAJ3571126.1"/>
    </source>
</evidence>
<proteinExistence type="predicted"/>
<evidence type="ECO:0000313" key="3">
    <source>
        <dbReference type="Proteomes" id="UP001213000"/>
    </source>
</evidence>
<protein>
    <submittedName>
        <fullName evidence="2">Uncharacterized protein</fullName>
    </submittedName>
</protein>
<feature type="compositionally biased region" description="Basic and acidic residues" evidence="1">
    <location>
        <begin position="108"/>
        <end position="118"/>
    </location>
</feature>
<dbReference type="Proteomes" id="UP001213000">
    <property type="component" value="Unassembled WGS sequence"/>
</dbReference>
<accession>A0AAD5VVM2</accession>
<dbReference type="EMBL" id="JANIEX010000201">
    <property type="protein sequence ID" value="KAJ3571126.1"/>
    <property type="molecule type" value="Genomic_DNA"/>
</dbReference>
<keyword evidence="3" id="KW-1185">Reference proteome</keyword>
<feature type="compositionally biased region" description="Basic residues" evidence="1">
    <location>
        <begin position="31"/>
        <end position="40"/>
    </location>
</feature>
<gene>
    <name evidence="2" type="ORF">NP233_g3963</name>
</gene>
<feature type="region of interest" description="Disordered" evidence="1">
    <location>
        <begin position="317"/>
        <end position="394"/>
    </location>
</feature>
<feature type="compositionally biased region" description="Low complexity" evidence="1">
    <location>
        <begin position="178"/>
        <end position="187"/>
    </location>
</feature>
<feature type="region of interest" description="Disordered" evidence="1">
    <location>
        <begin position="1"/>
        <end position="261"/>
    </location>
</feature>
<organism evidence="2 3">
    <name type="scientific">Leucocoprinus birnbaumii</name>
    <dbReference type="NCBI Taxonomy" id="56174"/>
    <lineage>
        <taxon>Eukaryota</taxon>
        <taxon>Fungi</taxon>
        <taxon>Dikarya</taxon>
        <taxon>Basidiomycota</taxon>
        <taxon>Agaricomycotina</taxon>
        <taxon>Agaricomycetes</taxon>
        <taxon>Agaricomycetidae</taxon>
        <taxon>Agaricales</taxon>
        <taxon>Agaricineae</taxon>
        <taxon>Agaricaceae</taxon>
        <taxon>Leucocoprinus</taxon>
    </lineage>
</organism>